<keyword evidence="2" id="KW-1185">Reference proteome</keyword>
<reference evidence="1" key="1">
    <citation type="submission" date="2020-05" db="EMBL/GenBank/DDBJ databases">
        <title>Large-scale comparative analyses of tick genomes elucidate their genetic diversity and vector capacities.</title>
        <authorList>
            <person name="Jia N."/>
            <person name="Wang J."/>
            <person name="Shi W."/>
            <person name="Du L."/>
            <person name="Sun Y."/>
            <person name="Zhan W."/>
            <person name="Jiang J."/>
            <person name="Wang Q."/>
            <person name="Zhang B."/>
            <person name="Ji P."/>
            <person name="Sakyi L.B."/>
            <person name="Cui X."/>
            <person name="Yuan T."/>
            <person name="Jiang B."/>
            <person name="Yang W."/>
            <person name="Lam T.T.-Y."/>
            <person name="Chang Q."/>
            <person name="Ding S."/>
            <person name="Wang X."/>
            <person name="Zhu J."/>
            <person name="Ruan X."/>
            <person name="Zhao L."/>
            <person name="Wei J."/>
            <person name="Que T."/>
            <person name="Du C."/>
            <person name="Cheng J."/>
            <person name="Dai P."/>
            <person name="Han X."/>
            <person name="Huang E."/>
            <person name="Gao Y."/>
            <person name="Liu J."/>
            <person name="Shao H."/>
            <person name="Ye R."/>
            <person name="Li L."/>
            <person name="Wei W."/>
            <person name="Wang X."/>
            <person name="Wang C."/>
            <person name="Yang T."/>
            <person name="Huo Q."/>
            <person name="Li W."/>
            <person name="Guo W."/>
            <person name="Chen H."/>
            <person name="Zhou L."/>
            <person name="Ni X."/>
            <person name="Tian J."/>
            <person name="Zhou Y."/>
            <person name="Sheng Y."/>
            <person name="Liu T."/>
            <person name="Pan Y."/>
            <person name="Xia L."/>
            <person name="Li J."/>
            <person name="Zhao F."/>
            <person name="Cao W."/>
        </authorList>
    </citation>
    <scope>NUCLEOTIDE SEQUENCE</scope>
    <source>
        <strain evidence="1">Dsil-2018</strain>
    </source>
</reference>
<evidence type="ECO:0000313" key="1">
    <source>
        <dbReference type="EMBL" id="KAH7941201.1"/>
    </source>
</evidence>
<comment type="caution">
    <text evidence="1">The sequence shown here is derived from an EMBL/GenBank/DDBJ whole genome shotgun (WGS) entry which is preliminary data.</text>
</comment>
<accession>A0ACB8CET0</accession>
<dbReference type="Proteomes" id="UP000821865">
    <property type="component" value="Chromosome 7"/>
</dbReference>
<protein>
    <submittedName>
        <fullName evidence="1">Uncharacterized protein</fullName>
    </submittedName>
</protein>
<organism evidence="1 2">
    <name type="scientific">Dermacentor silvarum</name>
    <name type="common">Tick</name>
    <dbReference type="NCBI Taxonomy" id="543639"/>
    <lineage>
        <taxon>Eukaryota</taxon>
        <taxon>Metazoa</taxon>
        <taxon>Ecdysozoa</taxon>
        <taxon>Arthropoda</taxon>
        <taxon>Chelicerata</taxon>
        <taxon>Arachnida</taxon>
        <taxon>Acari</taxon>
        <taxon>Parasitiformes</taxon>
        <taxon>Ixodida</taxon>
        <taxon>Ixodoidea</taxon>
        <taxon>Ixodidae</taxon>
        <taxon>Rhipicephalinae</taxon>
        <taxon>Dermacentor</taxon>
    </lineage>
</organism>
<dbReference type="EMBL" id="CM023476">
    <property type="protein sequence ID" value="KAH7941201.1"/>
    <property type="molecule type" value="Genomic_DNA"/>
</dbReference>
<name>A0ACB8CET0_DERSI</name>
<sequence length="309" mass="33447">MAGISAANLLTCRDASMLLSAFNMVANDDRSGEVKQLFFAPGRQRFELLRWVLTAIDPTGKTERELGAGDESLEALIERITSVLKKLNPARAREFAAFAVGTATYSDQTRLWRSLLGTAEMVQNSEGSSASSTFTRPGTARITFKPTVASTPMPQVEPSVASSSSVKHEGKAAKCLWHSDSGSGPSAKLVVAEEDPLEKLIQKLEESICIDKTKLAAAAASQEPEEPPLDDQHCASYRQAAERLVRASQCLIQGQPSRVPPLVLDDEDREVVPAARTSLGALQRNLLHATLLNALEGHAKNRPRGTRFK</sequence>
<gene>
    <name evidence="1" type="ORF">HPB49_010957</name>
</gene>
<evidence type="ECO:0000313" key="2">
    <source>
        <dbReference type="Proteomes" id="UP000821865"/>
    </source>
</evidence>
<proteinExistence type="predicted"/>